<evidence type="ECO:0000256" key="1">
    <source>
        <dbReference type="ARBA" id="ARBA00007689"/>
    </source>
</evidence>
<dbReference type="PANTHER" id="PTHR37828:SF1">
    <property type="entry name" value="YCII-RELATED DOMAIN-CONTAINING PROTEIN"/>
    <property type="match status" value="1"/>
</dbReference>
<gene>
    <name evidence="3" type="ORF">MARGE09_P0105</name>
</gene>
<proteinExistence type="inferred from homology"/>
<keyword evidence="4" id="KW-1185">Reference proteome</keyword>
<dbReference type="Gene3D" id="3.30.70.1060">
    <property type="entry name" value="Dimeric alpha+beta barrel"/>
    <property type="match status" value="1"/>
</dbReference>
<comment type="similarity">
    <text evidence="1">Belongs to the YciI family.</text>
</comment>
<dbReference type="Pfam" id="PF03795">
    <property type="entry name" value="YCII"/>
    <property type="match status" value="1"/>
</dbReference>
<dbReference type="InterPro" id="IPR005545">
    <property type="entry name" value="YCII"/>
</dbReference>
<dbReference type="RefSeq" id="WP_236985399.1">
    <property type="nucleotide sequence ID" value="NZ_AP023086.1"/>
</dbReference>
<dbReference type="InterPro" id="IPR011008">
    <property type="entry name" value="Dimeric_a/b-barrel"/>
</dbReference>
<dbReference type="SUPFAM" id="SSF54909">
    <property type="entry name" value="Dimeric alpha+beta barrel"/>
    <property type="match status" value="1"/>
</dbReference>
<protein>
    <recommendedName>
        <fullName evidence="2">YCII-related domain-containing protein</fullName>
    </recommendedName>
</protein>
<dbReference type="EMBL" id="AP023086">
    <property type="protein sequence ID" value="BCD95906.1"/>
    <property type="molecule type" value="Genomic_DNA"/>
</dbReference>
<dbReference type="KEGG" id="marq:MARGE09_P0105"/>
<accession>A0AAN1WE40</accession>
<name>A0AAN1WE40_9GAMM</name>
<dbReference type="AlphaFoldDB" id="A0AAN1WE40"/>
<evidence type="ECO:0000313" key="3">
    <source>
        <dbReference type="EMBL" id="BCD95906.1"/>
    </source>
</evidence>
<evidence type="ECO:0000259" key="2">
    <source>
        <dbReference type="Pfam" id="PF03795"/>
    </source>
</evidence>
<feature type="domain" description="YCII-related" evidence="2">
    <location>
        <begin position="1"/>
        <end position="81"/>
    </location>
</feature>
<evidence type="ECO:0000313" key="4">
    <source>
        <dbReference type="Proteomes" id="UP001320119"/>
    </source>
</evidence>
<organism evidence="3 4">
    <name type="scientific">Marinagarivorans cellulosilyticus</name>
    <dbReference type="NCBI Taxonomy" id="2721545"/>
    <lineage>
        <taxon>Bacteria</taxon>
        <taxon>Pseudomonadati</taxon>
        <taxon>Pseudomonadota</taxon>
        <taxon>Gammaproteobacteria</taxon>
        <taxon>Cellvibrionales</taxon>
        <taxon>Cellvibrionaceae</taxon>
        <taxon>Marinagarivorans</taxon>
    </lineage>
</organism>
<reference evidence="3 4" key="1">
    <citation type="journal article" date="2022" name="IScience">
        <title>An ultrasensitive nanofiber-based assay for enzymatic hydrolysis and deep-sea microbial degradation of cellulose.</title>
        <authorList>
            <person name="Tsudome M."/>
            <person name="Tachioka M."/>
            <person name="Miyazaki M."/>
            <person name="Uchimura K."/>
            <person name="Tsuda M."/>
            <person name="Takaki Y."/>
            <person name="Deguchi S."/>
        </authorList>
    </citation>
    <scope>NUCLEOTIDE SEQUENCE [LARGE SCALE GENOMIC DNA]</scope>
    <source>
        <strain evidence="3 4">GE09</strain>
    </source>
</reference>
<dbReference type="Proteomes" id="UP001320119">
    <property type="component" value="Chromosome"/>
</dbReference>
<dbReference type="PANTHER" id="PTHR37828">
    <property type="entry name" value="GSR2449 PROTEIN"/>
    <property type="match status" value="1"/>
</dbReference>
<sequence length="96" mass="10722">MFIISITYKVDLSLVEQHLEAHRTYLDKYYSNGIFVISGATKPRTGGTIIARASRRVIIEAIVKEDPFYKAGIADYSIVEFVPSKARVGLETLLEG</sequence>